<dbReference type="EMBL" id="JBHUFW010000004">
    <property type="protein sequence ID" value="MFD1862122.1"/>
    <property type="molecule type" value="Genomic_DNA"/>
</dbReference>
<accession>A0ABW4QF06</accession>
<keyword evidence="1" id="KW-1133">Transmembrane helix</keyword>
<evidence type="ECO:0000259" key="2">
    <source>
        <dbReference type="Pfam" id="PF13472"/>
    </source>
</evidence>
<dbReference type="Pfam" id="PF13472">
    <property type="entry name" value="Lipase_GDSL_2"/>
    <property type="match status" value="1"/>
</dbReference>
<dbReference type="Proteomes" id="UP001597273">
    <property type="component" value="Unassembled WGS sequence"/>
</dbReference>
<feature type="domain" description="SGNH hydrolase-type esterase" evidence="2">
    <location>
        <begin position="71"/>
        <end position="226"/>
    </location>
</feature>
<comment type="caution">
    <text evidence="3">The sequence shown here is derived from an EMBL/GenBank/DDBJ whole genome shotgun (WGS) entry which is preliminary data.</text>
</comment>
<keyword evidence="4" id="KW-1185">Reference proteome</keyword>
<reference evidence="4" key="1">
    <citation type="journal article" date="2019" name="Int. J. Syst. Evol. Microbiol.">
        <title>The Global Catalogue of Microorganisms (GCM) 10K type strain sequencing project: providing services to taxonomists for standard genome sequencing and annotation.</title>
        <authorList>
            <consortium name="The Broad Institute Genomics Platform"/>
            <consortium name="The Broad Institute Genome Sequencing Center for Infectious Disease"/>
            <person name="Wu L."/>
            <person name="Ma J."/>
        </authorList>
    </citation>
    <scope>NUCLEOTIDE SEQUENCE [LARGE SCALE GENOMIC DNA]</scope>
    <source>
        <strain evidence="4">CGMCC 1.15475</strain>
    </source>
</reference>
<protein>
    <submittedName>
        <fullName evidence="3">GDSL-type esterase/lipase family protein</fullName>
    </submittedName>
</protein>
<evidence type="ECO:0000256" key="1">
    <source>
        <dbReference type="SAM" id="Phobius"/>
    </source>
</evidence>
<dbReference type="RefSeq" id="WP_377339227.1">
    <property type="nucleotide sequence ID" value="NZ_JBHUFW010000004.1"/>
</dbReference>
<name>A0ABW4QF06_9BACL</name>
<dbReference type="Gene3D" id="3.40.50.1110">
    <property type="entry name" value="SGNH hydrolase"/>
    <property type="match status" value="1"/>
</dbReference>
<dbReference type="InterPro" id="IPR051532">
    <property type="entry name" value="Ester_Hydrolysis_Enzymes"/>
</dbReference>
<sequence length="235" mass="26524">MKTKKIVLAVSMALNIILIGAALWIINAQGGMKFVSEQLKAVGSDKGFPEYYVQKKSIFEALDTPEADKIFLGDSITDHGEFPEYFRDERVLNRGVAEDTSKGVLNRIDEVAGRKPKEVYVMIGVNDIAAGTSMASYKKNMERIIQSFDPKETRVVVQSILPVNTESFNNEISNEKIHQFNETLEQLAKDNEAEYVDLHPHFEDENGQLIKAITIDGIHLKGKGYDMWVEQLENR</sequence>
<dbReference type="SUPFAM" id="SSF52266">
    <property type="entry name" value="SGNH hydrolase"/>
    <property type="match status" value="1"/>
</dbReference>
<dbReference type="PANTHER" id="PTHR30383">
    <property type="entry name" value="THIOESTERASE 1/PROTEASE 1/LYSOPHOSPHOLIPASE L1"/>
    <property type="match status" value="1"/>
</dbReference>
<dbReference type="PANTHER" id="PTHR30383:SF5">
    <property type="entry name" value="SGNH HYDROLASE-TYPE ESTERASE DOMAIN-CONTAINING PROTEIN"/>
    <property type="match status" value="1"/>
</dbReference>
<dbReference type="InterPro" id="IPR036514">
    <property type="entry name" value="SGNH_hydro_sf"/>
</dbReference>
<proteinExistence type="predicted"/>
<evidence type="ECO:0000313" key="3">
    <source>
        <dbReference type="EMBL" id="MFD1862122.1"/>
    </source>
</evidence>
<organism evidence="3 4">
    <name type="scientific">Planococcus chinensis</name>
    <dbReference type="NCBI Taxonomy" id="272917"/>
    <lineage>
        <taxon>Bacteria</taxon>
        <taxon>Bacillati</taxon>
        <taxon>Bacillota</taxon>
        <taxon>Bacilli</taxon>
        <taxon>Bacillales</taxon>
        <taxon>Caryophanaceae</taxon>
        <taxon>Planococcus</taxon>
    </lineage>
</organism>
<feature type="transmembrane region" description="Helical" evidence="1">
    <location>
        <begin position="6"/>
        <end position="26"/>
    </location>
</feature>
<gene>
    <name evidence="3" type="ORF">ACFSDB_04230</name>
</gene>
<evidence type="ECO:0000313" key="4">
    <source>
        <dbReference type="Proteomes" id="UP001597273"/>
    </source>
</evidence>
<keyword evidence="1" id="KW-0472">Membrane</keyword>
<keyword evidence="1" id="KW-0812">Transmembrane</keyword>
<dbReference type="InterPro" id="IPR013830">
    <property type="entry name" value="SGNH_hydro"/>
</dbReference>